<proteinExistence type="predicted"/>
<sequence length="106" mass="12376">MATFLQQLPPFAAASDPAEMRTKWRRSFGIYERACKYHLEDNDTRISLFLHVAGKEINEIYQTLTFPTPQQDQTLSLDQVLTAFDDHFKPYRNVTHDDDDWGFYGA</sequence>
<organism evidence="1">
    <name type="scientific">Ornithodoros turicata</name>
    <dbReference type="NCBI Taxonomy" id="34597"/>
    <lineage>
        <taxon>Eukaryota</taxon>
        <taxon>Metazoa</taxon>
        <taxon>Ecdysozoa</taxon>
        <taxon>Arthropoda</taxon>
        <taxon>Chelicerata</taxon>
        <taxon>Arachnida</taxon>
        <taxon>Acari</taxon>
        <taxon>Parasitiformes</taxon>
        <taxon>Ixodida</taxon>
        <taxon>Ixodoidea</taxon>
        <taxon>Argasidae</taxon>
        <taxon>Ornithodorinae</taxon>
        <taxon>Ornithodoros</taxon>
    </lineage>
</organism>
<name>A0A2R5LCZ0_9ACAR</name>
<accession>A0A2R5LCZ0</accession>
<protein>
    <submittedName>
        <fullName evidence="1">Uncharacterized protein</fullName>
    </submittedName>
</protein>
<dbReference type="EMBL" id="GGLE01003236">
    <property type="protein sequence ID" value="MBY07362.1"/>
    <property type="molecule type" value="Transcribed_RNA"/>
</dbReference>
<evidence type="ECO:0000313" key="1">
    <source>
        <dbReference type="EMBL" id="MBY07362.1"/>
    </source>
</evidence>
<reference evidence="1" key="1">
    <citation type="submission" date="2018-03" db="EMBL/GenBank/DDBJ databases">
        <title>The relapsing fever spirochete Borrelia turicatae persists in the highly oxidative environment of its soft-bodied tick vector.</title>
        <authorList>
            <person name="Bourret T.J."/>
            <person name="Boyle W.K."/>
            <person name="Valenzuela J.G."/>
            <person name="Oliveira F."/>
            <person name="Lopez J.E."/>
        </authorList>
    </citation>
    <scope>NUCLEOTIDE SEQUENCE</scope>
    <source>
        <strain evidence="1">Kansas strain/isolate</strain>
        <tissue evidence="1">Salivary glands</tissue>
    </source>
</reference>
<dbReference type="AlphaFoldDB" id="A0A2R5LCZ0"/>